<dbReference type="InterPro" id="IPR015424">
    <property type="entry name" value="PyrdxlP-dep_Trfase"/>
</dbReference>
<protein>
    <submittedName>
        <fullName evidence="5">Threonine aldolase</fullName>
    </submittedName>
</protein>
<dbReference type="PANTHER" id="PTHR48097">
    <property type="entry name" value="L-THREONINE ALDOLASE-RELATED"/>
    <property type="match status" value="1"/>
</dbReference>
<dbReference type="Gene3D" id="3.90.1150.10">
    <property type="entry name" value="Aspartate Aminotransferase, domain 1"/>
    <property type="match status" value="1"/>
</dbReference>
<keyword evidence="6" id="KW-1185">Reference proteome</keyword>
<dbReference type="KEGG" id="nwl:NWFMUON74_15440"/>
<evidence type="ECO:0000256" key="2">
    <source>
        <dbReference type="ARBA" id="ARBA00006966"/>
    </source>
</evidence>
<gene>
    <name evidence="5" type="ORF">NWFMUON74_15440</name>
</gene>
<dbReference type="Gene3D" id="3.40.640.10">
    <property type="entry name" value="Type I PLP-dependent aspartate aminotransferase-like (Major domain)"/>
    <property type="match status" value="1"/>
</dbReference>
<sequence length="354" mass="37884">MTDALRRHDTTVRAFASDNWAGIHPDVLAALATANGGHQPSYGADEYTTALRQIFARHFGEHAQVYPMCTGTGANVVALQAVLPRWGAVITAESAHVNSDECGAAEKVAGIKIYPVIAPGGKLTPELVDTQAWGRGNEHRAQPLALSITQTTELGTCYSVAEIRALCDHAHGLGMLVHMDGARLCNAAATLGLGLGEFTTAAGVDIVSFGGTKNGLLLGEAVVVLRPDRIHDITYLRMLTTQLASKMRFLSVQFEALLGGDLWLRNARHANAMAARLATAVRAAGVEIAHPVQSNAVFAILPPDVTARLRRRFPFHVWDEDTGEVRWMCAFDTTPEDVAAFAAAIEEEMSAARA</sequence>
<reference evidence="5 6" key="1">
    <citation type="submission" date="2020-08" db="EMBL/GenBank/DDBJ databases">
        <title>Genome Sequencing of Nocardia wallacei strain FMUON74 and assembly.</title>
        <authorList>
            <person name="Toyokawa M."/>
            <person name="Uesaka K."/>
        </authorList>
    </citation>
    <scope>NUCLEOTIDE SEQUENCE [LARGE SCALE GENOMIC DNA]</scope>
    <source>
        <strain evidence="5 6">FMUON74</strain>
    </source>
</reference>
<dbReference type="RefSeq" id="WP_187687251.1">
    <property type="nucleotide sequence ID" value="NZ_AP023396.1"/>
</dbReference>
<evidence type="ECO:0000313" key="6">
    <source>
        <dbReference type="Proteomes" id="UP000516173"/>
    </source>
</evidence>
<dbReference type="PANTHER" id="PTHR48097:SF5">
    <property type="entry name" value="LOW SPECIFICITY L-THREONINE ALDOLASE"/>
    <property type="match status" value="1"/>
</dbReference>
<dbReference type="InterPro" id="IPR001597">
    <property type="entry name" value="ArAA_b-elim_lyase/Thr_aldolase"/>
</dbReference>
<dbReference type="GeneID" id="80346135"/>
<dbReference type="Proteomes" id="UP000516173">
    <property type="component" value="Chromosome"/>
</dbReference>
<keyword evidence="3" id="KW-0663">Pyridoxal phosphate</keyword>
<dbReference type="GO" id="GO:0016829">
    <property type="term" value="F:lyase activity"/>
    <property type="evidence" value="ECO:0007669"/>
    <property type="project" value="InterPro"/>
</dbReference>
<comment type="similarity">
    <text evidence="2">Belongs to the threonine aldolase family.</text>
</comment>
<dbReference type="AlphaFoldDB" id="A0A7G1KEU2"/>
<dbReference type="SUPFAM" id="SSF53383">
    <property type="entry name" value="PLP-dependent transferases"/>
    <property type="match status" value="1"/>
</dbReference>
<evidence type="ECO:0000256" key="1">
    <source>
        <dbReference type="ARBA" id="ARBA00001933"/>
    </source>
</evidence>
<organism evidence="5 6">
    <name type="scientific">Nocardia wallacei</name>
    <dbReference type="NCBI Taxonomy" id="480035"/>
    <lineage>
        <taxon>Bacteria</taxon>
        <taxon>Bacillati</taxon>
        <taxon>Actinomycetota</taxon>
        <taxon>Actinomycetes</taxon>
        <taxon>Mycobacteriales</taxon>
        <taxon>Nocardiaceae</taxon>
        <taxon>Nocardia</taxon>
    </lineage>
</organism>
<dbReference type="InterPro" id="IPR015421">
    <property type="entry name" value="PyrdxlP-dep_Trfase_major"/>
</dbReference>
<evidence type="ECO:0000313" key="5">
    <source>
        <dbReference type="EMBL" id="BCK53772.1"/>
    </source>
</evidence>
<feature type="domain" description="Aromatic amino acid beta-eliminating lyase/threonine aldolase" evidence="4">
    <location>
        <begin position="15"/>
        <end position="300"/>
    </location>
</feature>
<evidence type="ECO:0000259" key="4">
    <source>
        <dbReference type="Pfam" id="PF01212"/>
    </source>
</evidence>
<comment type="cofactor">
    <cofactor evidence="1">
        <name>pyridoxal 5'-phosphate</name>
        <dbReference type="ChEBI" id="CHEBI:597326"/>
    </cofactor>
</comment>
<accession>A0A7G1KEU2</accession>
<proteinExistence type="inferred from homology"/>
<dbReference type="EMBL" id="AP023396">
    <property type="protein sequence ID" value="BCK53772.1"/>
    <property type="molecule type" value="Genomic_DNA"/>
</dbReference>
<evidence type="ECO:0000256" key="3">
    <source>
        <dbReference type="ARBA" id="ARBA00022898"/>
    </source>
</evidence>
<dbReference type="Pfam" id="PF01212">
    <property type="entry name" value="Beta_elim_lyase"/>
    <property type="match status" value="1"/>
</dbReference>
<name>A0A7G1KEU2_9NOCA</name>
<dbReference type="GO" id="GO:0006520">
    <property type="term" value="P:amino acid metabolic process"/>
    <property type="evidence" value="ECO:0007669"/>
    <property type="project" value="InterPro"/>
</dbReference>
<dbReference type="InterPro" id="IPR015422">
    <property type="entry name" value="PyrdxlP-dep_Trfase_small"/>
</dbReference>